<keyword evidence="1" id="KW-0472">Membrane</keyword>
<evidence type="ECO:0000313" key="3">
    <source>
        <dbReference type="Proteomes" id="UP001596439"/>
    </source>
</evidence>
<keyword evidence="1" id="KW-0812">Transmembrane</keyword>
<dbReference type="Proteomes" id="UP001596439">
    <property type="component" value="Unassembled WGS sequence"/>
</dbReference>
<evidence type="ECO:0008006" key="4">
    <source>
        <dbReference type="Google" id="ProtNLM"/>
    </source>
</evidence>
<keyword evidence="1" id="KW-1133">Transmembrane helix</keyword>
<evidence type="ECO:0000256" key="1">
    <source>
        <dbReference type="SAM" id="Phobius"/>
    </source>
</evidence>
<evidence type="ECO:0000313" key="2">
    <source>
        <dbReference type="EMBL" id="MFC7391192.1"/>
    </source>
</evidence>
<feature type="transmembrane region" description="Helical" evidence="1">
    <location>
        <begin position="105"/>
        <end position="124"/>
    </location>
</feature>
<protein>
    <recommendedName>
        <fullName evidence="4">DUF2254 domain-containing protein</fullName>
    </recommendedName>
</protein>
<sequence>MKGLTGLGWGALILALALTPLLAVDLILIYLLEDTSFPILSTLAMLGCFYLLSTTLSFFVDGLTGAFRSFLHVDVPRLLDTILHGIVSGISIYAVLSFFPSIDLSTFTVMAILFVHLFGTSFWLNWEDSKEDIPPELDSIDQQIVHLLRTETIVSCVERIQSDYPDLPRRDVLKRVKKNQSIHRSHRTASWSVTFVRHHKRIVSHML</sequence>
<reference evidence="3" key="1">
    <citation type="journal article" date="2019" name="Int. J. Syst. Evol. Microbiol.">
        <title>The Global Catalogue of Microorganisms (GCM) 10K type strain sequencing project: providing services to taxonomists for standard genome sequencing and annotation.</title>
        <authorList>
            <consortium name="The Broad Institute Genomics Platform"/>
            <consortium name="The Broad Institute Genome Sequencing Center for Infectious Disease"/>
            <person name="Wu L."/>
            <person name="Ma J."/>
        </authorList>
    </citation>
    <scope>NUCLEOTIDE SEQUENCE [LARGE SCALE GENOMIC DNA]</scope>
    <source>
        <strain evidence="3">CCUG 55590</strain>
    </source>
</reference>
<proteinExistence type="predicted"/>
<gene>
    <name evidence="2" type="ORF">ACFQO8_13715</name>
</gene>
<keyword evidence="3" id="KW-1185">Reference proteome</keyword>
<name>A0ABW2PRH8_9BACL</name>
<dbReference type="RefSeq" id="WP_214790955.1">
    <property type="nucleotide sequence ID" value="NZ_JANIEL010000129.1"/>
</dbReference>
<organism evidence="2 3">
    <name type="scientific">Exiguobacterium aestuarii</name>
    <dbReference type="NCBI Taxonomy" id="273527"/>
    <lineage>
        <taxon>Bacteria</taxon>
        <taxon>Bacillati</taxon>
        <taxon>Bacillota</taxon>
        <taxon>Bacilli</taxon>
        <taxon>Bacillales</taxon>
        <taxon>Bacillales Family XII. Incertae Sedis</taxon>
        <taxon>Exiguobacterium</taxon>
    </lineage>
</organism>
<accession>A0ABW2PRH8</accession>
<dbReference type="EMBL" id="JBHTCE010000004">
    <property type="protein sequence ID" value="MFC7391192.1"/>
    <property type="molecule type" value="Genomic_DNA"/>
</dbReference>
<comment type="caution">
    <text evidence="2">The sequence shown here is derived from an EMBL/GenBank/DDBJ whole genome shotgun (WGS) entry which is preliminary data.</text>
</comment>
<feature type="transmembrane region" description="Helical" evidence="1">
    <location>
        <begin position="39"/>
        <end position="60"/>
    </location>
</feature>
<feature type="transmembrane region" description="Helical" evidence="1">
    <location>
        <begin position="81"/>
        <end position="99"/>
    </location>
</feature>